<organism evidence="1">
    <name type="scientific">Brassica oleracea</name>
    <name type="common">Wild cabbage</name>
    <dbReference type="NCBI Taxonomy" id="3712"/>
    <lineage>
        <taxon>Eukaryota</taxon>
        <taxon>Viridiplantae</taxon>
        <taxon>Streptophyta</taxon>
        <taxon>Embryophyta</taxon>
        <taxon>Tracheophyta</taxon>
        <taxon>Spermatophyta</taxon>
        <taxon>Magnoliopsida</taxon>
        <taxon>eudicotyledons</taxon>
        <taxon>Gunneridae</taxon>
        <taxon>Pentapetalae</taxon>
        <taxon>rosids</taxon>
        <taxon>malvids</taxon>
        <taxon>Brassicales</taxon>
        <taxon>Brassicaceae</taxon>
        <taxon>Brassiceae</taxon>
        <taxon>Brassica</taxon>
    </lineage>
</organism>
<proteinExistence type="predicted"/>
<protein>
    <submittedName>
        <fullName evidence="1">Uncharacterized protein</fullName>
    </submittedName>
</protein>
<dbReference type="InterPro" id="IPR012340">
    <property type="entry name" value="NA-bd_OB-fold"/>
</dbReference>
<name>A0A3P6E4J4_BRAOL</name>
<dbReference type="EMBL" id="LR031875">
    <property type="protein sequence ID" value="VDD31031.1"/>
    <property type="molecule type" value="Genomic_DNA"/>
</dbReference>
<gene>
    <name evidence="1" type="ORF">BOLC9T56354H</name>
</gene>
<sequence>MLWLPSSKNRVIFTVSDDTDTEDFVSFDMEVARLTNIQASKAARIVCLRNDSCTILLTGLQGIGVDAQVDIELHRSLAEIVGNTYAFQLKLKDFNFTLKHQTFTISRIFPAKVHRSSKQCSLKLWHKVQIQS</sequence>
<accession>A0A3P6E4J4</accession>
<dbReference type="AlphaFoldDB" id="A0A3P6E4J4"/>
<reference evidence="1" key="1">
    <citation type="submission" date="2018-11" db="EMBL/GenBank/DDBJ databases">
        <authorList>
            <consortium name="Genoscope - CEA"/>
            <person name="William W."/>
        </authorList>
    </citation>
    <scope>NUCLEOTIDE SEQUENCE</scope>
</reference>
<dbReference type="Gene3D" id="2.40.50.140">
    <property type="entry name" value="Nucleic acid-binding proteins"/>
    <property type="match status" value="1"/>
</dbReference>
<evidence type="ECO:0000313" key="1">
    <source>
        <dbReference type="EMBL" id="VDD31031.1"/>
    </source>
</evidence>